<evidence type="ECO:0000313" key="2">
    <source>
        <dbReference type="Proteomes" id="UP001470230"/>
    </source>
</evidence>
<protein>
    <submittedName>
        <fullName evidence="1">Uncharacterized protein</fullName>
    </submittedName>
</protein>
<dbReference type="Proteomes" id="UP001470230">
    <property type="component" value="Unassembled WGS sequence"/>
</dbReference>
<evidence type="ECO:0000313" key="1">
    <source>
        <dbReference type="EMBL" id="KAK8845762.1"/>
    </source>
</evidence>
<proteinExistence type="predicted"/>
<comment type="caution">
    <text evidence="1">The sequence shown here is derived from an EMBL/GenBank/DDBJ whole genome shotgun (WGS) entry which is preliminary data.</text>
</comment>
<accession>A0ABR2HGK8</accession>
<sequence length="192" mass="22803">MDLNCYLGMYNGIDKSCARDYIKDIIQKDNQILFYNRDLKEWMVLDRQTEKRRFVLIFERIDKTYIIEFLSSGIPYASPLLKELHQIAVKEIENGTNIDCWCKHIEDWELYLNMLYMQTYSKLITKILEYRELPQDIIDNTLLLQKSLLEYTDGNSVNPRSASGIDRDINTRLFEIVKNICSLTHYIIIVDL</sequence>
<gene>
    <name evidence="1" type="ORF">M9Y10_020680</name>
</gene>
<keyword evidence="2" id="KW-1185">Reference proteome</keyword>
<organism evidence="1 2">
    <name type="scientific">Tritrichomonas musculus</name>
    <dbReference type="NCBI Taxonomy" id="1915356"/>
    <lineage>
        <taxon>Eukaryota</taxon>
        <taxon>Metamonada</taxon>
        <taxon>Parabasalia</taxon>
        <taxon>Tritrichomonadida</taxon>
        <taxon>Tritrichomonadidae</taxon>
        <taxon>Tritrichomonas</taxon>
    </lineage>
</organism>
<dbReference type="EMBL" id="JAPFFF010000030">
    <property type="protein sequence ID" value="KAK8845762.1"/>
    <property type="molecule type" value="Genomic_DNA"/>
</dbReference>
<name>A0ABR2HGK8_9EUKA</name>
<reference evidence="1 2" key="1">
    <citation type="submission" date="2024-04" db="EMBL/GenBank/DDBJ databases">
        <title>Tritrichomonas musculus Genome.</title>
        <authorList>
            <person name="Alves-Ferreira E."/>
            <person name="Grigg M."/>
            <person name="Lorenzi H."/>
            <person name="Galac M."/>
        </authorList>
    </citation>
    <scope>NUCLEOTIDE SEQUENCE [LARGE SCALE GENOMIC DNA]</scope>
    <source>
        <strain evidence="1 2">EAF2021</strain>
    </source>
</reference>